<organism evidence="1 2">
    <name type="scientific">Conchiformibius steedae</name>
    <dbReference type="NCBI Taxonomy" id="153493"/>
    <lineage>
        <taxon>Bacteria</taxon>
        <taxon>Pseudomonadati</taxon>
        <taxon>Pseudomonadota</taxon>
        <taxon>Betaproteobacteria</taxon>
        <taxon>Neisseriales</taxon>
        <taxon>Neisseriaceae</taxon>
        <taxon>Conchiformibius</taxon>
    </lineage>
</organism>
<accession>A0A3P2A738</accession>
<gene>
    <name evidence="1" type="ORF">EII21_02030</name>
</gene>
<dbReference type="RefSeq" id="WP_124794000.1">
    <property type="nucleotide sequence ID" value="NZ_RQYC01000002.1"/>
</dbReference>
<evidence type="ECO:0000313" key="2">
    <source>
        <dbReference type="Proteomes" id="UP000269923"/>
    </source>
</evidence>
<dbReference type="Proteomes" id="UP000269923">
    <property type="component" value="Unassembled WGS sequence"/>
</dbReference>
<dbReference type="STRING" id="1121352.GCA_000620925_00282"/>
<dbReference type="EMBL" id="RQYC01000002">
    <property type="protein sequence ID" value="RRD91194.1"/>
    <property type="molecule type" value="Genomic_DNA"/>
</dbReference>
<dbReference type="OrthoDB" id="8523324at2"/>
<keyword evidence="2" id="KW-1185">Reference proteome</keyword>
<comment type="caution">
    <text evidence="1">The sequence shown here is derived from an EMBL/GenBank/DDBJ whole genome shotgun (WGS) entry which is preliminary data.</text>
</comment>
<dbReference type="AlphaFoldDB" id="A0A3P2A738"/>
<reference evidence="1 2" key="1">
    <citation type="submission" date="2018-11" db="EMBL/GenBank/DDBJ databases">
        <title>Genomes From Bacteria Associated with the Canine Oral Cavity: a Test Case for Automated Genome-Based Taxonomic Assignment.</title>
        <authorList>
            <person name="Coil D.A."/>
            <person name="Jospin G."/>
            <person name="Darling A.E."/>
            <person name="Wallis C."/>
            <person name="Davis I.J."/>
            <person name="Harris S."/>
            <person name="Eisen J.A."/>
            <person name="Holcombe L.J."/>
            <person name="O'Flynn C."/>
        </authorList>
    </citation>
    <scope>NUCLEOTIDE SEQUENCE [LARGE SCALE GENOMIC DNA]</scope>
    <source>
        <strain evidence="1 2">COT-280</strain>
    </source>
</reference>
<proteinExistence type="predicted"/>
<name>A0A3P2A738_9NEIS</name>
<protein>
    <submittedName>
        <fullName evidence="1">DUF945 domain-containing protein</fullName>
    </submittedName>
</protein>
<dbReference type="Pfam" id="PF06097">
    <property type="entry name" value="DUF945"/>
    <property type="match status" value="1"/>
</dbReference>
<dbReference type="InterPro" id="IPR010352">
    <property type="entry name" value="DUF945"/>
</dbReference>
<evidence type="ECO:0000313" key="1">
    <source>
        <dbReference type="EMBL" id="RRD91194.1"/>
    </source>
</evidence>
<sequence>MKKILLATVVPVFLAVFLGAPYYLGSKARETLTEQHRVLTDTFFFDVVSHQYDQGWFSSTETTVVRFHPNLLSNMSKQLPDNIRTVLDKPVTMVNHVKHGLFADGLTPVRASVRTEFRFDPEVQKILTRFFNGKTPFTATNTIYLSGGGKLDVGVAAFDYEELSGIKLDWKGMKARVDYQNGFKRYTTDFTIPGLKAKLADMGEIVIEDVTMQSETREGSNGMALGSSDTKLGRFDIAWKESIDYNLRLNDLVNAVTDLQIGAFINPTGTIPPSKISVHKLAYQSQTDENKGFIDAKGRFSFEKLMYGDAEYGPLDIDVAAEHLDAKSLTALKARWQKMSTSKIDPDKFQDEMLASLRNEGAGLFTNDPVVKVNKFELALPAGHIKINGGLRFNGLQVADLDNFTNLVAKMNADIKLDVSQKVFESFAVTQARSLFATDAPEESGEQANLNEKEQQDVDETVRLIMTSMLDNLSREGYITLADNTVKTEILLEKGKVKMNGKPFVMQADEDVLKDVEPDSDTPSSAN</sequence>